<dbReference type="Proteomes" id="UP000232455">
    <property type="component" value="Unassembled WGS sequence"/>
</dbReference>
<dbReference type="EMBL" id="PHHE01000001">
    <property type="protein sequence ID" value="PKA71720.1"/>
    <property type="molecule type" value="Genomic_DNA"/>
</dbReference>
<organism evidence="5 6">
    <name type="scientific">Pseudomonas baetica</name>
    <dbReference type="NCBI Taxonomy" id="674054"/>
    <lineage>
        <taxon>Bacteria</taxon>
        <taxon>Pseudomonadati</taxon>
        <taxon>Pseudomonadota</taxon>
        <taxon>Gammaproteobacteria</taxon>
        <taxon>Pseudomonadales</taxon>
        <taxon>Pseudomonadaceae</taxon>
        <taxon>Pseudomonas</taxon>
    </lineage>
</organism>
<dbReference type="Pfam" id="PF22624">
    <property type="entry name" value="AASDHPPT_N"/>
    <property type="match status" value="1"/>
</dbReference>
<gene>
    <name evidence="5" type="ORF">ATI02_4717</name>
</gene>
<evidence type="ECO:0000256" key="1">
    <source>
        <dbReference type="ARBA" id="ARBA00010990"/>
    </source>
</evidence>
<dbReference type="Gene3D" id="3.90.470.20">
    <property type="entry name" value="4'-phosphopantetheinyl transferase domain"/>
    <property type="match status" value="2"/>
</dbReference>
<dbReference type="Pfam" id="PF01648">
    <property type="entry name" value="ACPS"/>
    <property type="match status" value="1"/>
</dbReference>
<evidence type="ECO:0000259" key="4">
    <source>
        <dbReference type="Pfam" id="PF22624"/>
    </source>
</evidence>
<evidence type="ECO:0000313" key="5">
    <source>
        <dbReference type="EMBL" id="PKA71720.1"/>
    </source>
</evidence>
<dbReference type="SUPFAM" id="SSF56214">
    <property type="entry name" value="4'-phosphopantetheinyl transferase"/>
    <property type="match status" value="2"/>
</dbReference>
<feature type="domain" description="4'-phosphopantetheinyl transferase" evidence="3">
    <location>
        <begin position="126"/>
        <end position="229"/>
    </location>
</feature>
<protein>
    <submittedName>
        <fullName evidence="5">4'-phosphopantetheinyl transferase</fullName>
    </submittedName>
</protein>
<comment type="caution">
    <text evidence="5">The sequence shown here is derived from an EMBL/GenBank/DDBJ whole genome shotgun (WGS) entry which is preliminary data.</text>
</comment>
<dbReference type="PANTHER" id="PTHR12215:SF10">
    <property type="entry name" value="L-AMINOADIPATE-SEMIALDEHYDE DEHYDROGENASE-PHOSPHOPANTETHEINYL TRANSFERASE"/>
    <property type="match status" value="1"/>
</dbReference>
<dbReference type="PANTHER" id="PTHR12215">
    <property type="entry name" value="PHOSPHOPANTETHEINE TRANSFERASE"/>
    <property type="match status" value="1"/>
</dbReference>
<evidence type="ECO:0000313" key="6">
    <source>
        <dbReference type="Proteomes" id="UP000232455"/>
    </source>
</evidence>
<keyword evidence="2 5" id="KW-0808">Transferase</keyword>
<dbReference type="InterPro" id="IPR055066">
    <property type="entry name" value="AASDHPPT_N"/>
</dbReference>
<name>A0ABX4Q4K2_9PSED</name>
<evidence type="ECO:0000259" key="3">
    <source>
        <dbReference type="Pfam" id="PF01648"/>
    </source>
</evidence>
<dbReference type="InterPro" id="IPR050559">
    <property type="entry name" value="P-Pant_transferase_sf"/>
</dbReference>
<feature type="domain" description="4'-phosphopantetheinyl transferase N-terminal" evidence="4">
    <location>
        <begin position="41"/>
        <end position="120"/>
    </location>
</feature>
<keyword evidence="6" id="KW-1185">Reference proteome</keyword>
<proteinExistence type="inferred from homology"/>
<evidence type="ECO:0000256" key="2">
    <source>
        <dbReference type="ARBA" id="ARBA00022679"/>
    </source>
</evidence>
<reference evidence="5 6" key="1">
    <citation type="submission" date="2017-11" db="EMBL/GenBank/DDBJ databases">
        <title>Genome sequencing of a diverse group of Pseudomonas species.</title>
        <authorList>
            <person name="Loper J."/>
        </authorList>
    </citation>
    <scope>NUCLEOTIDE SEQUENCE [LARGE SCALE GENOMIC DNA]</scope>
    <source>
        <strain evidence="5 6">LMG 25716</strain>
    </source>
</reference>
<sequence length="272" mass="30407">MPGGAVSAPGDRPLRLGPGEIHVWSARDPQIADPTLLARYRSWLSAEESQRMQHFMFERHRHQYLVTRALLRATLSLYAPWVAPQQWVFASNAWGKPAIVAPALPMAFNLSHTEGLVVLALTLENSVGIDVEPRQRLADEDLAERFFSASEVRYLCSLPSAERASAFMGFWTLKEAYIKARGQGLSIPLDSFSFELATPGQIGFACQTLAPPEARRWRFWQWESGPFVLSLGCCPQSRHQQGMAVRLYETVPGATHGPRSAVMRRASDAIRF</sequence>
<accession>A0ABX4Q4K2</accession>
<comment type="similarity">
    <text evidence="1">Belongs to the P-Pant transferase superfamily. Gsp/Sfp/HetI/AcpT family.</text>
</comment>
<dbReference type="InterPro" id="IPR008278">
    <property type="entry name" value="4-PPantetheinyl_Trfase_dom"/>
</dbReference>
<dbReference type="GO" id="GO:0016740">
    <property type="term" value="F:transferase activity"/>
    <property type="evidence" value="ECO:0007669"/>
    <property type="project" value="UniProtKB-KW"/>
</dbReference>
<dbReference type="InterPro" id="IPR037143">
    <property type="entry name" value="4-PPantetheinyl_Trfase_dom_sf"/>
</dbReference>